<evidence type="ECO:0000313" key="1">
    <source>
        <dbReference type="EMBL" id="GBG13316.1"/>
    </source>
</evidence>
<dbReference type="PANTHER" id="PTHR39337:SF1">
    <property type="entry name" value="BLR5642 PROTEIN"/>
    <property type="match status" value="1"/>
</dbReference>
<comment type="caution">
    <text evidence="1">The sequence shown here is derived from an EMBL/GenBank/DDBJ whole genome shotgun (WGS) entry which is preliminary data.</text>
</comment>
<protein>
    <recommendedName>
        <fullName evidence="3">DNA repair protein</fullName>
    </recommendedName>
</protein>
<gene>
    <name evidence="1" type="ORF">NMK_0862</name>
</gene>
<sequence>MLILTIGHSTHPIEEFIAWLQHNGVTHLLDVRTVPRSRRNPQFNRDTLPDTLQQVGIRYTHMEGLGGLRHTHSDSINTGWRNRSFRGYADYMQTQAFSDNVAQVMTYAESDLCALMCAEAVPWRCHRSLIGDALLVRGVRVEDIMTESERKPHRLTGFAKVHGVQVTYPAPPEATAALFGPAE</sequence>
<keyword evidence="2" id="KW-1185">Reference proteome</keyword>
<dbReference type="InterPro" id="IPR014519">
    <property type="entry name" value="UCP024492"/>
</dbReference>
<proteinExistence type="predicted"/>
<dbReference type="EMBL" id="BDOQ01000003">
    <property type="protein sequence ID" value="GBG13316.1"/>
    <property type="molecule type" value="Genomic_DNA"/>
</dbReference>
<evidence type="ECO:0000313" key="2">
    <source>
        <dbReference type="Proteomes" id="UP000245081"/>
    </source>
</evidence>
<dbReference type="AlphaFoldDB" id="A0A2R5F4H2"/>
<organism evidence="1 2">
    <name type="scientific">Novimethylophilus kurashikiensis</name>
    <dbReference type="NCBI Taxonomy" id="1825523"/>
    <lineage>
        <taxon>Bacteria</taxon>
        <taxon>Pseudomonadati</taxon>
        <taxon>Pseudomonadota</taxon>
        <taxon>Betaproteobacteria</taxon>
        <taxon>Nitrosomonadales</taxon>
        <taxon>Methylophilaceae</taxon>
        <taxon>Novimethylophilus</taxon>
    </lineage>
</organism>
<name>A0A2R5F4H2_9PROT</name>
<accession>A0A2R5F4H2</accession>
<reference evidence="1 2" key="1">
    <citation type="journal article" date="2018" name="Environ. Microbiol.">
        <title>Isolation and genomic characterization of Novimethylophilus kurashikiensis gen. nov. sp. nov., a new lanthanide-dependent methylotrophic species of Methylophilaceae.</title>
        <authorList>
            <person name="Lv H."/>
            <person name="Sahin N."/>
            <person name="Tani A."/>
        </authorList>
    </citation>
    <scope>NUCLEOTIDE SEQUENCE [LARGE SCALE GENOMIC DNA]</scope>
    <source>
        <strain evidence="1 2">La2-4</strain>
    </source>
</reference>
<dbReference type="PIRSF" id="PIRSF024492">
    <property type="entry name" value="UCP024492"/>
    <property type="match status" value="1"/>
</dbReference>
<dbReference type="InterPro" id="IPR007438">
    <property type="entry name" value="DUF488"/>
</dbReference>
<dbReference type="Pfam" id="PF04343">
    <property type="entry name" value="DUF488"/>
    <property type="match status" value="1"/>
</dbReference>
<dbReference type="PANTHER" id="PTHR39337">
    <property type="entry name" value="BLR5642 PROTEIN"/>
    <property type="match status" value="1"/>
</dbReference>
<dbReference type="Proteomes" id="UP000245081">
    <property type="component" value="Unassembled WGS sequence"/>
</dbReference>
<evidence type="ECO:0008006" key="3">
    <source>
        <dbReference type="Google" id="ProtNLM"/>
    </source>
</evidence>